<dbReference type="Proteomes" id="UP000827872">
    <property type="component" value="Linkage Group LG08"/>
</dbReference>
<accession>A0ACB8F7W5</accession>
<organism evidence="1 2">
    <name type="scientific">Sphaerodactylus townsendi</name>
    <dbReference type="NCBI Taxonomy" id="933632"/>
    <lineage>
        <taxon>Eukaryota</taxon>
        <taxon>Metazoa</taxon>
        <taxon>Chordata</taxon>
        <taxon>Craniata</taxon>
        <taxon>Vertebrata</taxon>
        <taxon>Euteleostomi</taxon>
        <taxon>Lepidosauria</taxon>
        <taxon>Squamata</taxon>
        <taxon>Bifurcata</taxon>
        <taxon>Gekkota</taxon>
        <taxon>Sphaerodactylidae</taxon>
        <taxon>Sphaerodactylus</taxon>
    </lineage>
</organism>
<sequence>MQMVPKLLLLFEAKILPRSRVSKICAVLSCQLQGHFNIQDTLRISLFLVYTLSPLSVDENKICLDDVPESLGDALSQTPGNRIWLRNQLLRMLLDVLCSDQLHPFAQCLPCRIQEAVFLALGPDWFLMFIQRDVHVTTVVLVVRLLLHFLHNRALLCKFKEGMMAGLWLENSLKGLNILMDNLKSCAQLPECSPYLLYGFVELKASLSNCIHIPEVYFLLSGLLLATPVSEPADEPEANLESMLQWLLRNHTADSVAKVGLCPEAAVLLLEMAKATVNRVPADAKDCWELNCLGHIMQFFCMVHRRYSQDPLWCNSDFLQALALVFSPSVALQGSPARGSSPSTRPPPFTLDPARKPVWDFTCRLLMEMLLTVPAHRQWHPMEMLLEVLQKVSLHKETSLSILYDGLNRAILWGLSSPTSDQPSLLSLLQTLQQQWVTIFATHNSSPGFLICLLHCLSQLRRTSSSDQREAKQRVLSAQPISQAPRQEEQRTGGLPLSKNVQEEIWKATEDIWNQLLSQRRLELEDAYKMALDAESAGKGDCKEMKGDLTPQWEETMAKAWQQFLGLCLSMEKRL</sequence>
<proteinExistence type="predicted"/>
<keyword evidence="2" id="KW-1185">Reference proteome</keyword>
<reference evidence="1" key="1">
    <citation type="submission" date="2021-08" db="EMBL/GenBank/DDBJ databases">
        <title>The first chromosome-level gecko genome reveals the dynamic sex chromosomes of Neotropical dwarf geckos (Sphaerodactylidae: Sphaerodactylus).</title>
        <authorList>
            <person name="Pinto B.J."/>
            <person name="Keating S.E."/>
            <person name="Gamble T."/>
        </authorList>
    </citation>
    <scope>NUCLEOTIDE SEQUENCE</scope>
    <source>
        <strain evidence="1">TG3544</strain>
    </source>
</reference>
<dbReference type="EMBL" id="CM037621">
    <property type="protein sequence ID" value="KAH8001264.1"/>
    <property type="molecule type" value="Genomic_DNA"/>
</dbReference>
<evidence type="ECO:0000313" key="2">
    <source>
        <dbReference type="Proteomes" id="UP000827872"/>
    </source>
</evidence>
<evidence type="ECO:0000313" key="1">
    <source>
        <dbReference type="EMBL" id="KAH8001264.1"/>
    </source>
</evidence>
<gene>
    <name evidence="1" type="ORF">K3G42_003518</name>
</gene>
<comment type="caution">
    <text evidence="1">The sequence shown here is derived from an EMBL/GenBank/DDBJ whole genome shotgun (WGS) entry which is preliminary data.</text>
</comment>
<name>A0ACB8F7W5_9SAUR</name>
<protein>
    <submittedName>
        <fullName evidence="1">Uncharacterized protein</fullName>
    </submittedName>
</protein>